<protein>
    <submittedName>
        <fullName evidence="1">Uncharacterized protein</fullName>
    </submittedName>
</protein>
<dbReference type="InParanoid" id="A0A4W6C888"/>
<name>A0A4W6C888_LATCA</name>
<proteinExistence type="predicted"/>
<dbReference type="AlphaFoldDB" id="A0A4W6C888"/>
<dbReference type="Ensembl" id="ENSLCAT00010009978.1">
    <property type="protein sequence ID" value="ENSLCAP00010009759.1"/>
    <property type="gene ID" value="ENSLCAG00010004680.1"/>
</dbReference>
<evidence type="ECO:0000313" key="2">
    <source>
        <dbReference type="Proteomes" id="UP000314980"/>
    </source>
</evidence>
<reference evidence="2" key="1">
    <citation type="submission" date="2015-09" db="EMBL/GenBank/DDBJ databases">
        <authorList>
            <person name="Sai Rama Sridatta P."/>
        </authorList>
    </citation>
    <scope>NUCLEOTIDE SEQUENCE [LARGE SCALE GENOMIC DNA]</scope>
</reference>
<evidence type="ECO:0000313" key="1">
    <source>
        <dbReference type="Ensembl" id="ENSLCAP00010009759.1"/>
    </source>
</evidence>
<organism evidence="1 2">
    <name type="scientific">Lates calcarifer</name>
    <name type="common">Barramundi</name>
    <name type="synonym">Holocentrus calcarifer</name>
    <dbReference type="NCBI Taxonomy" id="8187"/>
    <lineage>
        <taxon>Eukaryota</taxon>
        <taxon>Metazoa</taxon>
        <taxon>Chordata</taxon>
        <taxon>Craniata</taxon>
        <taxon>Vertebrata</taxon>
        <taxon>Euteleostomi</taxon>
        <taxon>Actinopterygii</taxon>
        <taxon>Neopterygii</taxon>
        <taxon>Teleostei</taxon>
        <taxon>Neoteleostei</taxon>
        <taxon>Acanthomorphata</taxon>
        <taxon>Carangaria</taxon>
        <taxon>Carangaria incertae sedis</taxon>
        <taxon>Centropomidae</taxon>
        <taxon>Lates</taxon>
    </lineage>
</organism>
<sequence length="218" mass="25612">MMRISGRVTTVQRLNSINDLKRINFGQSVPKHSLLLLHWFANEVDIDRNNVIRLTFDPDNEDYGSHHYSNYEGLLDPLPNGNTHQYYTVGNLNQGTSVQLPNYVTHSRREYEGENMDRIIFRVREPHTGQRVLQRIDRVFITQHYEYQETDYDPDHTYEITTDLLMQIRQFSVSVGEDQSSLIYDTSVNLDNGKWVVLLFCCMHLFFLLPCSIDCVQF</sequence>
<accession>A0A4W6C888</accession>
<keyword evidence="2" id="KW-1185">Reference proteome</keyword>
<dbReference type="Proteomes" id="UP000314980">
    <property type="component" value="Unassembled WGS sequence"/>
</dbReference>
<dbReference type="GeneTree" id="ENSGT00730000111690"/>
<dbReference type="PANTHER" id="PTHR38706:SF2">
    <property type="match status" value="1"/>
</dbReference>
<reference evidence="1" key="2">
    <citation type="submission" date="2025-08" db="UniProtKB">
        <authorList>
            <consortium name="Ensembl"/>
        </authorList>
    </citation>
    <scope>IDENTIFICATION</scope>
</reference>
<dbReference type="PANTHER" id="PTHR38706">
    <property type="entry name" value="SI:CH211-198C19.1-RELATED"/>
    <property type="match status" value="1"/>
</dbReference>
<reference evidence="1" key="3">
    <citation type="submission" date="2025-09" db="UniProtKB">
        <authorList>
            <consortium name="Ensembl"/>
        </authorList>
    </citation>
    <scope>IDENTIFICATION</scope>
</reference>